<feature type="transmembrane region" description="Helical" evidence="8">
    <location>
        <begin position="222"/>
        <end position="241"/>
    </location>
</feature>
<comment type="similarity">
    <text evidence="2 7">Belongs to the CDS family.</text>
</comment>
<organism evidence="9 10">
    <name type="scientific">Minwuia thermotolerans</name>
    <dbReference type="NCBI Taxonomy" id="2056226"/>
    <lineage>
        <taxon>Bacteria</taxon>
        <taxon>Pseudomonadati</taxon>
        <taxon>Pseudomonadota</taxon>
        <taxon>Alphaproteobacteria</taxon>
        <taxon>Minwuiales</taxon>
        <taxon>Minwuiaceae</taxon>
        <taxon>Minwuia</taxon>
    </lineage>
</organism>
<reference evidence="9 10" key="1">
    <citation type="submission" date="2017-11" db="EMBL/GenBank/DDBJ databases">
        <title>Draft genome sequence of Rhizobiales bacterium SY3-13.</title>
        <authorList>
            <person name="Sun C."/>
        </authorList>
    </citation>
    <scope>NUCLEOTIDE SEQUENCE [LARGE SCALE GENOMIC DNA]</scope>
    <source>
        <strain evidence="9 10">SY3-13</strain>
    </source>
</reference>
<feature type="transmembrane region" description="Helical" evidence="8">
    <location>
        <begin position="142"/>
        <end position="168"/>
    </location>
</feature>
<dbReference type="PROSITE" id="PS01315">
    <property type="entry name" value="CDS"/>
    <property type="match status" value="1"/>
</dbReference>
<dbReference type="AlphaFoldDB" id="A0A2M9G580"/>
<keyword evidence="10" id="KW-1185">Reference proteome</keyword>
<evidence type="ECO:0000313" key="10">
    <source>
        <dbReference type="Proteomes" id="UP000229498"/>
    </source>
</evidence>
<feature type="transmembrane region" description="Helical" evidence="8">
    <location>
        <begin position="6"/>
        <end position="28"/>
    </location>
</feature>
<dbReference type="EMBL" id="PHIG01000013">
    <property type="protein sequence ID" value="PJK30873.1"/>
    <property type="molecule type" value="Genomic_DNA"/>
</dbReference>
<evidence type="ECO:0000256" key="5">
    <source>
        <dbReference type="ARBA" id="ARBA00022989"/>
    </source>
</evidence>
<comment type="caution">
    <text evidence="9">The sequence shown here is derived from an EMBL/GenBank/DDBJ whole genome shotgun (WGS) entry which is preliminary data.</text>
</comment>
<dbReference type="Proteomes" id="UP000229498">
    <property type="component" value="Unassembled WGS sequence"/>
</dbReference>
<dbReference type="EC" id="2.7.7.41" evidence="7"/>
<comment type="catalytic activity">
    <reaction evidence="7">
        <text>a 1,2-diacyl-sn-glycero-3-phosphate + CTP + H(+) = a CDP-1,2-diacyl-sn-glycerol + diphosphate</text>
        <dbReference type="Rhea" id="RHEA:16229"/>
        <dbReference type="ChEBI" id="CHEBI:15378"/>
        <dbReference type="ChEBI" id="CHEBI:33019"/>
        <dbReference type="ChEBI" id="CHEBI:37563"/>
        <dbReference type="ChEBI" id="CHEBI:58332"/>
        <dbReference type="ChEBI" id="CHEBI:58608"/>
        <dbReference type="EC" id="2.7.7.41"/>
    </reaction>
</comment>
<keyword evidence="7 9" id="KW-0548">Nucleotidyltransferase</keyword>
<dbReference type="GO" id="GO:0005886">
    <property type="term" value="C:plasma membrane"/>
    <property type="evidence" value="ECO:0007669"/>
    <property type="project" value="TreeGrafter"/>
</dbReference>
<comment type="subcellular location">
    <subcellularLocation>
        <location evidence="1">Membrane</location>
        <topology evidence="1">Multi-pass membrane protein</topology>
    </subcellularLocation>
</comment>
<accession>A0A2M9G580</accession>
<keyword evidence="5 8" id="KW-1133">Transmembrane helix</keyword>
<comment type="pathway">
    <text evidence="7">Phospholipid metabolism; CDP-diacylglycerol biosynthesis; CDP-diacylglycerol from sn-glycerol 3-phosphate: step 3/3.</text>
</comment>
<dbReference type="PANTHER" id="PTHR43535">
    <property type="entry name" value="PHOSPHATIDATE CYTIDYLYLTRANSFERASE"/>
    <property type="match status" value="1"/>
</dbReference>
<gene>
    <name evidence="9" type="ORF">CVT23_04490</name>
</gene>
<feature type="transmembrane region" description="Helical" evidence="8">
    <location>
        <begin position="97"/>
        <end position="130"/>
    </location>
</feature>
<keyword evidence="4 7" id="KW-0812">Transmembrane</keyword>
<evidence type="ECO:0000313" key="9">
    <source>
        <dbReference type="EMBL" id="PJK30873.1"/>
    </source>
</evidence>
<dbReference type="PANTHER" id="PTHR43535:SF1">
    <property type="entry name" value="PHOSPHATIDATE CYTIDYLYLTRANSFERASE"/>
    <property type="match status" value="1"/>
</dbReference>
<evidence type="ECO:0000256" key="2">
    <source>
        <dbReference type="ARBA" id="ARBA00010185"/>
    </source>
</evidence>
<evidence type="ECO:0000256" key="6">
    <source>
        <dbReference type="ARBA" id="ARBA00023136"/>
    </source>
</evidence>
<dbReference type="UniPathway" id="UPA00557">
    <property type="reaction ID" value="UER00614"/>
</dbReference>
<feature type="transmembrane region" description="Helical" evidence="8">
    <location>
        <begin position="261"/>
        <end position="283"/>
    </location>
</feature>
<evidence type="ECO:0000256" key="8">
    <source>
        <dbReference type="SAM" id="Phobius"/>
    </source>
</evidence>
<proteinExistence type="inferred from homology"/>
<dbReference type="Pfam" id="PF01148">
    <property type="entry name" value="CTP_transf_1"/>
    <property type="match status" value="1"/>
</dbReference>
<feature type="transmembrane region" description="Helical" evidence="8">
    <location>
        <begin position="49"/>
        <end position="77"/>
    </location>
</feature>
<dbReference type="GO" id="GO:0004605">
    <property type="term" value="F:phosphatidate cytidylyltransferase activity"/>
    <property type="evidence" value="ECO:0007669"/>
    <property type="project" value="UniProtKB-EC"/>
</dbReference>
<keyword evidence="6 8" id="KW-0472">Membrane</keyword>
<dbReference type="InterPro" id="IPR000374">
    <property type="entry name" value="PC_trans"/>
</dbReference>
<sequence>MEVGVSTGVLGAMAVIILALVVGTLVRLTQMHRLSERTARKLGLRLRTWWLIAFVLVLLILAGVPATVGFFCVVSLLALREYWRLVPERAEYGGLIWWAYGAAVLQYIWVYSGLFDLLMIFIPILTFLLLTLRVVILQRPDGFVHMVGTLQWGLMIFVFCLSHVAFLLTLPPETNPVGGAVGWFIYLVVLTEFNDMAQAWLGRPLGRHKIIPQISPGKSWEGLAGGLLCTTVAAMLLAPFLTPLAGPSSSTPDGLALSSFLSPLAAGAGLLIGISGFCGDIAVSAVKRDARVKDSGTMLPGHGGILDRIDSLTFAAPLFFHYVYFIYR</sequence>
<evidence type="ECO:0000256" key="1">
    <source>
        <dbReference type="ARBA" id="ARBA00004141"/>
    </source>
</evidence>
<evidence type="ECO:0000256" key="7">
    <source>
        <dbReference type="RuleBase" id="RU003938"/>
    </source>
</evidence>
<dbReference type="OrthoDB" id="9799199at2"/>
<protein>
    <recommendedName>
        <fullName evidence="7">Phosphatidate cytidylyltransferase</fullName>
        <ecNumber evidence="7">2.7.7.41</ecNumber>
    </recommendedName>
</protein>
<name>A0A2M9G580_9PROT</name>
<feature type="transmembrane region" description="Helical" evidence="8">
    <location>
        <begin position="180"/>
        <end position="201"/>
    </location>
</feature>
<dbReference type="GO" id="GO:0016024">
    <property type="term" value="P:CDP-diacylglycerol biosynthetic process"/>
    <property type="evidence" value="ECO:0007669"/>
    <property type="project" value="UniProtKB-UniPathway"/>
</dbReference>
<evidence type="ECO:0000256" key="4">
    <source>
        <dbReference type="ARBA" id="ARBA00022692"/>
    </source>
</evidence>
<dbReference type="GO" id="GO:0009273">
    <property type="term" value="P:peptidoglycan-based cell wall biogenesis"/>
    <property type="evidence" value="ECO:0007669"/>
    <property type="project" value="TreeGrafter"/>
</dbReference>
<dbReference type="RefSeq" id="WP_109793022.1">
    <property type="nucleotide sequence ID" value="NZ_PIGG01000024.1"/>
</dbReference>
<evidence type="ECO:0000256" key="3">
    <source>
        <dbReference type="ARBA" id="ARBA00022679"/>
    </source>
</evidence>
<keyword evidence="3 7" id="KW-0808">Transferase</keyword>